<sequence>MSVIHSIHPSNLTVVILAAGLSQRLGFAKQLIVKNHQTLLAEKIQLARQLQPYQVLVVLPKLDNPISKALYNEVAPFAVTVVDNPTPQTGMAQSIQYAMTILQQQSVSAAMRILFLTVDQVAVTLDDLRLLSQNVEDNQLIVSEYGDNNQPIWGIPVNLPWGFLRAFGHQLQGDKGFRALWQHQTTIVSPTDGTVYQLYPILLPHLSQDIDTLAQFEQLKTAYQLLPPTQYFN</sequence>
<dbReference type="EMBL" id="SSCJ01000008">
    <property type="protein sequence ID" value="MDI4510365.1"/>
    <property type="molecule type" value="Genomic_DNA"/>
</dbReference>
<protein>
    <recommendedName>
        <fullName evidence="2">MobA-like NTP transferase domain-containing protein</fullName>
    </recommendedName>
</protein>
<evidence type="ECO:0000256" key="1">
    <source>
        <dbReference type="ARBA" id="ARBA00022842"/>
    </source>
</evidence>
<evidence type="ECO:0000313" key="3">
    <source>
        <dbReference type="EMBL" id="MDI4510365.1"/>
    </source>
</evidence>
<dbReference type="Pfam" id="PF12804">
    <property type="entry name" value="NTP_transf_3"/>
    <property type="match status" value="1"/>
</dbReference>
<dbReference type="GO" id="GO:0016779">
    <property type="term" value="F:nucleotidyltransferase activity"/>
    <property type="evidence" value="ECO:0007669"/>
    <property type="project" value="UniProtKB-ARBA"/>
</dbReference>
<proteinExistence type="predicted"/>
<dbReference type="AlphaFoldDB" id="A0AAW6TIB5"/>
<accession>A0AAW6TIB5</accession>
<dbReference type="SUPFAM" id="SSF53448">
    <property type="entry name" value="Nucleotide-diphospho-sugar transferases"/>
    <property type="match status" value="1"/>
</dbReference>
<name>A0AAW6TIB5_FAUOS</name>
<dbReference type="InterPro" id="IPR029044">
    <property type="entry name" value="Nucleotide-diphossugar_trans"/>
</dbReference>
<feature type="domain" description="MobA-like NTP transferase" evidence="2">
    <location>
        <begin position="14"/>
        <end position="184"/>
    </location>
</feature>
<keyword evidence="1" id="KW-0460">Magnesium</keyword>
<dbReference type="PANTHER" id="PTHR43777">
    <property type="entry name" value="MOLYBDENUM COFACTOR CYTIDYLYLTRANSFERASE"/>
    <property type="match status" value="1"/>
</dbReference>
<reference evidence="3" key="1">
    <citation type="submission" date="2019-04" db="EMBL/GenBank/DDBJ databases">
        <title>Moraxella osloensis CCUG 73412, isolated from corneal scrapings as causative agent of keratitis.</title>
        <authorList>
            <person name="Connolly G."/>
            <person name="Jaen-Luchoro D."/>
            <person name="Pinyeiro-Iglesias B."/>
            <person name="Curry A."/>
            <person name="Knowles S."/>
            <person name="Moore E.R.B."/>
        </authorList>
    </citation>
    <scope>NUCLEOTIDE SEQUENCE</scope>
    <source>
        <strain evidence="3">CCUG 73412</strain>
    </source>
</reference>
<evidence type="ECO:0000259" key="2">
    <source>
        <dbReference type="Pfam" id="PF12804"/>
    </source>
</evidence>
<gene>
    <name evidence="3" type="ORF">E6P75_09115</name>
</gene>
<comment type="caution">
    <text evidence="3">The sequence shown here is derived from an EMBL/GenBank/DDBJ whole genome shotgun (WGS) entry which is preliminary data.</text>
</comment>
<dbReference type="InterPro" id="IPR025877">
    <property type="entry name" value="MobA-like_NTP_Trfase"/>
</dbReference>
<dbReference type="PANTHER" id="PTHR43777:SF1">
    <property type="entry name" value="MOLYBDENUM COFACTOR CYTIDYLYLTRANSFERASE"/>
    <property type="match status" value="1"/>
</dbReference>
<organism evidence="3">
    <name type="scientific">Faucicola osloensis</name>
    <name type="common">Moraxella osloensis</name>
    <dbReference type="NCBI Taxonomy" id="34062"/>
    <lineage>
        <taxon>Bacteria</taxon>
        <taxon>Pseudomonadati</taxon>
        <taxon>Pseudomonadota</taxon>
        <taxon>Gammaproteobacteria</taxon>
        <taxon>Moraxellales</taxon>
        <taxon>Moraxellaceae</taxon>
        <taxon>Faucicola</taxon>
    </lineage>
</organism>
<dbReference type="Gene3D" id="3.90.550.10">
    <property type="entry name" value="Spore Coat Polysaccharide Biosynthesis Protein SpsA, Chain A"/>
    <property type="match status" value="1"/>
</dbReference>